<dbReference type="EMBL" id="PQWO01000001">
    <property type="protein sequence ID" value="PZD75292.1"/>
    <property type="molecule type" value="Genomic_DNA"/>
</dbReference>
<feature type="transmembrane region" description="Helical" evidence="1">
    <location>
        <begin position="51"/>
        <end position="73"/>
    </location>
</feature>
<sequence>MIGLVALAQKSLMTPNYQSKSFLQLVAVVLVVYIAPIVLMLVDIIPSEFKYHVLIGMSALLLLYGMVNGASLSSFGFTRRNLKPALTRVVPVSVLVAVVILALYFLRLFRSDSPSAHWSFYIFYIFVSASLQEFVYRGFLFHLLKKAHVSKVWTIVVSSALYGFMHIIFDIPAVFFTFLIGLFWGWAYEKDRNIYGVMISHSILGSLSLLANFS</sequence>
<dbReference type="Proteomes" id="UP000248857">
    <property type="component" value="Unassembled WGS sequence"/>
</dbReference>
<keyword evidence="1" id="KW-1133">Transmembrane helix</keyword>
<reference evidence="3 4" key="1">
    <citation type="journal article" date="2018" name="Sci. Rep.">
        <title>A novel species of the marine cyanobacterium Acaryochloris with a unique pigment content and lifestyle.</title>
        <authorList>
            <person name="Partensky F."/>
            <person name="Six C."/>
            <person name="Ratin M."/>
            <person name="Garczarek L."/>
            <person name="Vaulot D."/>
            <person name="Probert I."/>
            <person name="Calteau A."/>
            <person name="Gourvil P."/>
            <person name="Marie D."/>
            <person name="Grebert T."/>
            <person name="Bouchier C."/>
            <person name="Le Panse S."/>
            <person name="Gachenot M."/>
            <person name="Rodriguez F."/>
            <person name="Garrido J.L."/>
        </authorList>
    </citation>
    <scope>NUCLEOTIDE SEQUENCE [LARGE SCALE GENOMIC DNA]</scope>
    <source>
        <strain evidence="3 4">RCC1774</strain>
    </source>
</reference>
<dbReference type="InterPro" id="IPR003675">
    <property type="entry name" value="Rce1/LyrA-like_dom"/>
</dbReference>
<dbReference type="GO" id="GO:0080120">
    <property type="term" value="P:CAAX-box protein maturation"/>
    <property type="evidence" value="ECO:0007669"/>
    <property type="project" value="UniProtKB-ARBA"/>
</dbReference>
<accession>A0A2W1JZD4</accession>
<evidence type="ECO:0000259" key="2">
    <source>
        <dbReference type="Pfam" id="PF02517"/>
    </source>
</evidence>
<gene>
    <name evidence="3" type="ORF">C1752_00439</name>
</gene>
<proteinExistence type="predicted"/>
<dbReference type="Pfam" id="PF02517">
    <property type="entry name" value="Rce1-like"/>
    <property type="match status" value="1"/>
</dbReference>
<organism evidence="3 4">
    <name type="scientific">Acaryochloris thomasi RCC1774</name>
    <dbReference type="NCBI Taxonomy" id="1764569"/>
    <lineage>
        <taxon>Bacteria</taxon>
        <taxon>Bacillati</taxon>
        <taxon>Cyanobacteriota</taxon>
        <taxon>Cyanophyceae</taxon>
        <taxon>Acaryochloridales</taxon>
        <taxon>Acaryochloridaceae</taxon>
        <taxon>Acaryochloris</taxon>
        <taxon>Acaryochloris thomasi</taxon>
    </lineage>
</organism>
<feature type="domain" description="CAAX prenyl protease 2/Lysostaphin resistance protein A-like" evidence="2">
    <location>
        <begin position="117"/>
        <end position="203"/>
    </location>
</feature>
<keyword evidence="1" id="KW-0812">Transmembrane</keyword>
<feature type="transmembrane region" description="Helical" evidence="1">
    <location>
        <begin position="85"/>
        <end position="106"/>
    </location>
</feature>
<comment type="caution">
    <text evidence="3">The sequence shown here is derived from an EMBL/GenBank/DDBJ whole genome shotgun (WGS) entry which is preliminary data.</text>
</comment>
<dbReference type="AlphaFoldDB" id="A0A2W1JZD4"/>
<feature type="transmembrane region" description="Helical" evidence="1">
    <location>
        <begin position="193"/>
        <end position="213"/>
    </location>
</feature>
<protein>
    <recommendedName>
        <fullName evidence="2">CAAX prenyl protease 2/Lysostaphin resistance protein A-like domain-containing protein</fullName>
    </recommendedName>
</protein>
<feature type="transmembrane region" description="Helical" evidence="1">
    <location>
        <begin position="21"/>
        <end position="45"/>
    </location>
</feature>
<name>A0A2W1JZD4_9CYAN</name>
<feature type="transmembrane region" description="Helical" evidence="1">
    <location>
        <begin position="118"/>
        <end position="139"/>
    </location>
</feature>
<evidence type="ECO:0000256" key="1">
    <source>
        <dbReference type="SAM" id="Phobius"/>
    </source>
</evidence>
<evidence type="ECO:0000313" key="3">
    <source>
        <dbReference type="EMBL" id="PZD75292.1"/>
    </source>
</evidence>
<keyword evidence="4" id="KW-1185">Reference proteome</keyword>
<evidence type="ECO:0000313" key="4">
    <source>
        <dbReference type="Proteomes" id="UP000248857"/>
    </source>
</evidence>
<feature type="transmembrane region" description="Helical" evidence="1">
    <location>
        <begin position="160"/>
        <end position="187"/>
    </location>
</feature>
<keyword evidence="1" id="KW-0472">Membrane</keyword>
<dbReference type="GO" id="GO:0004175">
    <property type="term" value="F:endopeptidase activity"/>
    <property type="evidence" value="ECO:0007669"/>
    <property type="project" value="UniProtKB-ARBA"/>
</dbReference>